<evidence type="ECO:0000313" key="11">
    <source>
        <dbReference type="EMBL" id="RGW76255.1"/>
    </source>
</evidence>
<dbReference type="InterPro" id="IPR020781">
    <property type="entry name" value="ATPase_OSCP/d_CS"/>
</dbReference>
<keyword evidence="6 8" id="KW-0139">CF(1)</keyword>
<accession>A0A395WB52</accession>
<keyword evidence="3 8" id="KW-0375">Hydrogen ion transport</keyword>
<dbReference type="PROSITE" id="PS00389">
    <property type="entry name" value="ATPASE_DELTA"/>
    <property type="match status" value="1"/>
</dbReference>
<evidence type="ECO:0000313" key="13">
    <source>
        <dbReference type="Proteomes" id="UP000284651"/>
    </source>
</evidence>
<evidence type="ECO:0000256" key="2">
    <source>
        <dbReference type="ARBA" id="ARBA00022448"/>
    </source>
</evidence>
<gene>
    <name evidence="8 10" type="primary">atpH</name>
    <name evidence="11" type="ORF">DWV56_02515</name>
    <name evidence="10" type="ORF">DWW32_06115</name>
    <name evidence="9" type="ORF">DWX92_05635</name>
</gene>
<dbReference type="InterPro" id="IPR026015">
    <property type="entry name" value="ATP_synth_OSCP/delta_N_sf"/>
</dbReference>
<comment type="function">
    <text evidence="8">This protein is part of the stalk that links CF(0) to CF(1). It either transmits conformational changes from CF(0) to CF(1) or is implicated in proton conduction.</text>
</comment>
<dbReference type="EMBL" id="QRVM01000020">
    <property type="protein sequence ID" value="RGS46677.1"/>
    <property type="molecule type" value="Genomic_DNA"/>
</dbReference>
<dbReference type="PANTHER" id="PTHR11910">
    <property type="entry name" value="ATP SYNTHASE DELTA CHAIN"/>
    <property type="match status" value="1"/>
</dbReference>
<keyword evidence="8" id="KW-1003">Cell membrane</keyword>
<keyword evidence="10" id="KW-0378">Hydrolase</keyword>
<dbReference type="InterPro" id="IPR000711">
    <property type="entry name" value="ATPase_OSCP/dsu"/>
</dbReference>
<dbReference type="AlphaFoldDB" id="A0A395WB52"/>
<keyword evidence="5 8" id="KW-0472">Membrane</keyword>
<dbReference type="GO" id="GO:0045259">
    <property type="term" value="C:proton-transporting ATP synthase complex"/>
    <property type="evidence" value="ECO:0007669"/>
    <property type="project" value="UniProtKB-KW"/>
</dbReference>
<comment type="function">
    <text evidence="8">F(1)F(0) ATP synthase produces ATP from ADP in the presence of a proton or sodium gradient. F-type ATPases consist of two structural domains, F(1) containing the extramembraneous catalytic core and F(0) containing the membrane proton channel, linked together by a central stalk and a peripheral stalk. During catalysis, ATP synthesis in the catalytic domain of F(1) is coupled via a rotary mechanism of the central stalk subunits to proton translocation.</text>
</comment>
<evidence type="ECO:0000256" key="1">
    <source>
        <dbReference type="ARBA" id="ARBA00004370"/>
    </source>
</evidence>
<dbReference type="EMBL" id="QRYQ01000009">
    <property type="protein sequence ID" value="RGU91791.1"/>
    <property type="molecule type" value="Genomic_DNA"/>
</dbReference>
<dbReference type="NCBIfam" id="TIGR01145">
    <property type="entry name" value="ATP_synt_delta"/>
    <property type="match status" value="1"/>
</dbReference>
<dbReference type="GO" id="GO:0005886">
    <property type="term" value="C:plasma membrane"/>
    <property type="evidence" value="ECO:0007669"/>
    <property type="project" value="UniProtKB-SubCell"/>
</dbReference>
<dbReference type="Gene3D" id="1.10.520.20">
    <property type="entry name" value="N-terminal domain of the delta subunit of the F1F0-ATP synthase"/>
    <property type="match status" value="1"/>
</dbReference>
<keyword evidence="2 8" id="KW-0813">Transport</keyword>
<reference evidence="12 13" key="1">
    <citation type="submission" date="2018-08" db="EMBL/GenBank/DDBJ databases">
        <title>A genome reference for cultivated species of the human gut microbiota.</title>
        <authorList>
            <person name="Zou Y."/>
            <person name="Xue W."/>
            <person name="Luo G."/>
        </authorList>
    </citation>
    <scope>NUCLEOTIDE SEQUENCE [LARGE SCALE GENOMIC DNA]</scope>
    <source>
        <strain evidence="11 13">AF10-31</strain>
        <strain evidence="10 12">AF15-20</strain>
        <strain evidence="9 14">AF22-10AC</strain>
    </source>
</reference>
<dbReference type="Pfam" id="PF00213">
    <property type="entry name" value="OSCP"/>
    <property type="match status" value="1"/>
</dbReference>
<name>A0A395WB52_9FIRM</name>
<evidence type="ECO:0000313" key="10">
    <source>
        <dbReference type="EMBL" id="RGU91791.1"/>
    </source>
</evidence>
<keyword evidence="4 8" id="KW-0406">Ion transport</keyword>
<dbReference type="GeneID" id="66579284"/>
<dbReference type="Proteomes" id="UP000284651">
    <property type="component" value="Unassembled WGS sequence"/>
</dbReference>
<dbReference type="Proteomes" id="UP000285274">
    <property type="component" value="Unassembled WGS sequence"/>
</dbReference>
<evidence type="ECO:0000313" key="12">
    <source>
        <dbReference type="Proteomes" id="UP000265489"/>
    </source>
</evidence>
<dbReference type="PRINTS" id="PR00125">
    <property type="entry name" value="ATPASEDELTA"/>
</dbReference>
<comment type="caution">
    <text evidence="10">The sequence shown here is derived from an EMBL/GenBank/DDBJ whole genome shotgun (WGS) entry which is preliminary data.</text>
</comment>
<dbReference type="GO" id="GO:0046933">
    <property type="term" value="F:proton-transporting ATP synthase activity, rotational mechanism"/>
    <property type="evidence" value="ECO:0007669"/>
    <property type="project" value="UniProtKB-UniRule"/>
</dbReference>
<comment type="similarity">
    <text evidence="8">Belongs to the ATPase delta chain family.</text>
</comment>
<proteinExistence type="inferred from homology"/>
<evidence type="ECO:0000256" key="3">
    <source>
        <dbReference type="ARBA" id="ARBA00022781"/>
    </source>
</evidence>
<evidence type="ECO:0000256" key="6">
    <source>
        <dbReference type="ARBA" id="ARBA00023196"/>
    </source>
</evidence>
<dbReference type="RefSeq" id="WP_003864772.1">
    <property type="nucleotide sequence ID" value="NZ_CABLCL010000057.1"/>
</dbReference>
<keyword evidence="7 8" id="KW-0066">ATP synthesis</keyword>
<protein>
    <recommendedName>
        <fullName evidence="8">ATP synthase subunit delta</fullName>
    </recommendedName>
    <alternativeName>
        <fullName evidence="8">ATP synthase F(1) sector subunit delta</fullName>
    </alternativeName>
    <alternativeName>
        <fullName evidence="8">F-type ATPase subunit delta</fullName>
        <shortName evidence="8">F-ATPase subunit delta</shortName>
    </alternativeName>
</protein>
<dbReference type="EMBL" id="QSAT01000005">
    <property type="protein sequence ID" value="RGW76255.1"/>
    <property type="molecule type" value="Genomic_DNA"/>
</dbReference>
<evidence type="ECO:0000256" key="8">
    <source>
        <dbReference type="HAMAP-Rule" id="MF_01416"/>
    </source>
</evidence>
<dbReference type="NCBIfam" id="NF004402">
    <property type="entry name" value="PRK05758.2-2"/>
    <property type="match status" value="1"/>
</dbReference>
<evidence type="ECO:0000313" key="9">
    <source>
        <dbReference type="EMBL" id="RGS46677.1"/>
    </source>
</evidence>
<comment type="subcellular location">
    <subcellularLocation>
        <location evidence="8">Cell membrane</location>
        <topology evidence="8">Peripheral membrane protein</topology>
    </subcellularLocation>
    <subcellularLocation>
        <location evidence="1">Membrane</location>
    </subcellularLocation>
</comment>
<evidence type="ECO:0000256" key="5">
    <source>
        <dbReference type="ARBA" id="ARBA00023136"/>
    </source>
</evidence>
<evidence type="ECO:0000256" key="7">
    <source>
        <dbReference type="ARBA" id="ARBA00023310"/>
    </source>
</evidence>
<evidence type="ECO:0000313" key="14">
    <source>
        <dbReference type="Proteomes" id="UP000285274"/>
    </source>
</evidence>
<organism evidence="10 12">
    <name type="scientific">Holdemanella biformis</name>
    <dbReference type="NCBI Taxonomy" id="1735"/>
    <lineage>
        <taxon>Bacteria</taxon>
        <taxon>Bacillati</taxon>
        <taxon>Bacillota</taxon>
        <taxon>Erysipelotrichia</taxon>
        <taxon>Erysipelotrichales</taxon>
        <taxon>Erysipelotrichaceae</taxon>
        <taxon>Holdemanella</taxon>
    </lineage>
</organism>
<sequence>MVDYTPYAEALFELAQDSKQEIAWMSELKQVAQVITSVSELSQILAHPSIPRVKKKEIIQTAFESELDTTVFRFLLVLNEHNELSHLDKISDAYEACYRKRHRIEIVKVTSASKLDEDQLSRLKEMLEKKLNKTLELEVQVDPSLIAGIKVQASDLVMDNTLVAKINAMKEAINR</sequence>
<dbReference type="Proteomes" id="UP000265489">
    <property type="component" value="Unassembled WGS sequence"/>
</dbReference>
<dbReference type="SUPFAM" id="SSF47928">
    <property type="entry name" value="N-terminal domain of the delta subunit of the F1F0-ATP synthase"/>
    <property type="match status" value="1"/>
</dbReference>
<dbReference type="GO" id="GO:0016787">
    <property type="term" value="F:hydrolase activity"/>
    <property type="evidence" value="ECO:0007669"/>
    <property type="project" value="UniProtKB-KW"/>
</dbReference>
<evidence type="ECO:0000256" key="4">
    <source>
        <dbReference type="ARBA" id="ARBA00023065"/>
    </source>
</evidence>
<dbReference type="HAMAP" id="MF_01416">
    <property type="entry name" value="ATP_synth_delta_bact"/>
    <property type="match status" value="1"/>
</dbReference>